<proteinExistence type="inferred from homology"/>
<dbReference type="PANTHER" id="PTHR16276:SF1">
    <property type="entry name" value="SMALL RIBOSOMAL SUBUNIT PROTEIN MS39"/>
    <property type="match status" value="1"/>
</dbReference>
<reference evidence="13" key="2">
    <citation type="submission" date="2025-09" db="UniProtKB">
        <authorList>
            <consortium name="Ensembl"/>
        </authorList>
    </citation>
    <scope>IDENTIFICATION</scope>
</reference>
<gene>
    <name evidence="13" type="primary">ptcd3</name>
</gene>
<evidence type="ECO:0000313" key="13">
    <source>
        <dbReference type="Ensembl" id="ENSSANP00000092716.1"/>
    </source>
</evidence>
<dbReference type="Proteomes" id="UP000472260">
    <property type="component" value="Unassembled WGS sequence"/>
</dbReference>
<keyword evidence="4" id="KW-0677">Repeat</keyword>
<keyword evidence="8" id="KW-0689">Ribosomal protein</keyword>
<dbReference type="Ensembl" id="ENSSANT00000098495.1">
    <property type="protein sequence ID" value="ENSSANP00000092716.1"/>
    <property type="gene ID" value="ENSSANG00000045697.1"/>
</dbReference>
<keyword evidence="6" id="KW-0694">RNA-binding</keyword>
<dbReference type="InterPro" id="IPR002885">
    <property type="entry name" value="PPR_rpt"/>
</dbReference>
<dbReference type="PANTHER" id="PTHR16276">
    <property type="entry name" value="PENTATRICOPEPTIDE REPEAT DOMAIN-CONTAINING PROTEIN 3"/>
    <property type="match status" value="1"/>
</dbReference>
<dbReference type="GO" id="GO:0006417">
    <property type="term" value="P:regulation of translation"/>
    <property type="evidence" value="ECO:0007669"/>
    <property type="project" value="UniProtKB-KW"/>
</dbReference>
<evidence type="ECO:0000256" key="4">
    <source>
        <dbReference type="ARBA" id="ARBA00022737"/>
    </source>
</evidence>
<evidence type="ECO:0000313" key="14">
    <source>
        <dbReference type="Proteomes" id="UP000472260"/>
    </source>
</evidence>
<dbReference type="PROSITE" id="PS51375">
    <property type="entry name" value="PPR"/>
    <property type="match status" value="1"/>
</dbReference>
<feature type="repeat" description="PPR" evidence="12">
    <location>
        <begin position="207"/>
        <end position="241"/>
    </location>
</feature>
<evidence type="ECO:0000256" key="6">
    <source>
        <dbReference type="ARBA" id="ARBA00022884"/>
    </source>
</evidence>
<dbReference type="InterPro" id="IPR055063">
    <property type="entry name" value="Rib_mS39_PPR"/>
</dbReference>
<dbReference type="Pfam" id="PF22330">
    <property type="entry name" value="Rib_mS39_PPR"/>
    <property type="match status" value="1"/>
</dbReference>
<evidence type="ECO:0000256" key="9">
    <source>
        <dbReference type="ARBA" id="ARBA00023128"/>
    </source>
</evidence>
<evidence type="ECO:0000256" key="8">
    <source>
        <dbReference type="ARBA" id="ARBA00022980"/>
    </source>
</evidence>
<comment type="subcellular location">
    <subcellularLocation>
        <location evidence="1">Mitochondrion</location>
    </subcellularLocation>
</comment>
<dbReference type="AlphaFoldDB" id="A0A671S839"/>
<evidence type="ECO:0000256" key="3">
    <source>
        <dbReference type="ARBA" id="ARBA00022730"/>
    </source>
</evidence>
<evidence type="ECO:0000256" key="10">
    <source>
        <dbReference type="ARBA" id="ARBA00023274"/>
    </source>
</evidence>
<accession>A0A671S839</accession>
<organism evidence="13 14">
    <name type="scientific">Sinocyclocheilus anshuiensis</name>
    <dbReference type="NCBI Taxonomy" id="1608454"/>
    <lineage>
        <taxon>Eukaryota</taxon>
        <taxon>Metazoa</taxon>
        <taxon>Chordata</taxon>
        <taxon>Craniata</taxon>
        <taxon>Vertebrata</taxon>
        <taxon>Euteleostomi</taxon>
        <taxon>Actinopterygii</taxon>
        <taxon>Neopterygii</taxon>
        <taxon>Teleostei</taxon>
        <taxon>Ostariophysi</taxon>
        <taxon>Cypriniformes</taxon>
        <taxon>Cyprinidae</taxon>
        <taxon>Cyprininae</taxon>
        <taxon>Sinocyclocheilus</taxon>
    </lineage>
</organism>
<evidence type="ECO:0000256" key="1">
    <source>
        <dbReference type="ARBA" id="ARBA00004173"/>
    </source>
</evidence>
<keyword evidence="7" id="KW-0809">Transit peptide</keyword>
<keyword evidence="3" id="KW-0699">rRNA-binding</keyword>
<protein>
    <recommendedName>
        <fullName evidence="11">Small ribosomal subunit protein mS39</fullName>
    </recommendedName>
</protein>
<dbReference type="GO" id="GO:0005739">
    <property type="term" value="C:mitochondrion"/>
    <property type="evidence" value="ECO:0007669"/>
    <property type="project" value="UniProtKB-SubCell"/>
</dbReference>
<evidence type="ECO:0000256" key="12">
    <source>
        <dbReference type="PROSITE-ProRule" id="PRU00708"/>
    </source>
</evidence>
<keyword evidence="14" id="KW-1185">Reference proteome</keyword>
<reference evidence="13" key="1">
    <citation type="submission" date="2025-08" db="UniProtKB">
        <authorList>
            <consortium name="Ensembl"/>
        </authorList>
    </citation>
    <scope>IDENTIFICATION</scope>
</reference>
<evidence type="ECO:0000256" key="2">
    <source>
        <dbReference type="ARBA" id="ARBA00008551"/>
    </source>
</evidence>
<dbReference type="Pfam" id="PF13812">
    <property type="entry name" value="PPR_3"/>
    <property type="match status" value="1"/>
</dbReference>
<keyword evidence="10" id="KW-0687">Ribonucleoprotein</keyword>
<dbReference type="Gene3D" id="1.25.40.10">
    <property type="entry name" value="Tetratricopeptide repeat domain"/>
    <property type="match status" value="2"/>
</dbReference>
<evidence type="ECO:0000256" key="11">
    <source>
        <dbReference type="ARBA" id="ARBA00035134"/>
    </source>
</evidence>
<dbReference type="GO" id="GO:0005840">
    <property type="term" value="C:ribosome"/>
    <property type="evidence" value="ECO:0007669"/>
    <property type="project" value="UniProtKB-KW"/>
</dbReference>
<dbReference type="GO" id="GO:0019843">
    <property type="term" value="F:rRNA binding"/>
    <property type="evidence" value="ECO:0007669"/>
    <property type="project" value="UniProtKB-KW"/>
</dbReference>
<evidence type="ECO:0000256" key="5">
    <source>
        <dbReference type="ARBA" id="ARBA00022845"/>
    </source>
</evidence>
<dbReference type="GO" id="GO:0043024">
    <property type="term" value="F:ribosomal small subunit binding"/>
    <property type="evidence" value="ECO:0007669"/>
    <property type="project" value="InterPro"/>
</dbReference>
<dbReference type="InterPro" id="IPR037387">
    <property type="entry name" value="PTCD3"/>
</dbReference>
<name>A0A671S839_9TELE</name>
<evidence type="ECO:0000256" key="7">
    <source>
        <dbReference type="ARBA" id="ARBA00022946"/>
    </source>
</evidence>
<dbReference type="InterPro" id="IPR011990">
    <property type="entry name" value="TPR-like_helical_dom_sf"/>
</dbReference>
<keyword evidence="9" id="KW-0496">Mitochondrion</keyword>
<dbReference type="GO" id="GO:1990904">
    <property type="term" value="C:ribonucleoprotein complex"/>
    <property type="evidence" value="ECO:0007669"/>
    <property type="project" value="UniProtKB-KW"/>
</dbReference>
<keyword evidence="5" id="KW-0810">Translation regulation</keyword>
<comment type="similarity">
    <text evidence="2">Belongs to the mitochondrion-specific ribosomal protein mS39 family.</text>
</comment>
<dbReference type="GO" id="GO:0032543">
    <property type="term" value="P:mitochondrial translation"/>
    <property type="evidence" value="ECO:0007669"/>
    <property type="project" value="InterPro"/>
</dbReference>
<sequence length="597" mass="68303">MADRCILRRYISVIGCDQSVVRSDLSHHRRVHCLSEIIAQHNMKTFLTLTSFSPIQKLFSLSQESGRNAAKYFINTYPKYFQKDYAQPHIPCLMPETLEAQIEEASEAALIERIRMRKVKAAVDLYDQLLQAGTSVSLDVTNQLLDLICFCGDHDPTQENVPEQRNEETVGWSHHKTMFKIGRLFLFFPFRENNNAGRIFALLSEPNTHSYSALIRGMVKYGAYSKAFSTYTDLLNNRLKADVHTFNALIIAAPEVKEKYNEKWELIVDLLKQMAEQKVKPNLLTLNAVLKALRRCGTLGKSQAFPVISEMKALSIDPSLASYNHLLAIFYKTGAPIQGQTDILQEVMNEVSGKSFTAQDPDDGICISLQRVHELLGVGENWRLLGNDFQQSIYYARFFSLLCMMENIDVMLKWYRDLVPSVYYPSSNVMRDLLQALDTDNRLDLIPQIWKDIKQLGHANRQNLVEELLTLMAREKHNQEVQESFAECALDIKKIYDTGDRGKVLLSWTAGSLIDLISVLLAAHRRQDAWEMLKLFKTHNRVPSEELLNKFLTCVKEAGEVNQAVELVQISAGFCLPETPKLIQRVQQEFELTEQQR</sequence>